<organism evidence="1 2">
    <name type="scientific">Hebeloma cylindrosporum</name>
    <dbReference type="NCBI Taxonomy" id="76867"/>
    <lineage>
        <taxon>Eukaryota</taxon>
        <taxon>Fungi</taxon>
        <taxon>Dikarya</taxon>
        <taxon>Basidiomycota</taxon>
        <taxon>Agaricomycotina</taxon>
        <taxon>Agaricomycetes</taxon>
        <taxon>Agaricomycetidae</taxon>
        <taxon>Agaricales</taxon>
        <taxon>Agaricineae</taxon>
        <taxon>Hymenogastraceae</taxon>
        <taxon>Hebeloma</taxon>
    </lineage>
</organism>
<protein>
    <submittedName>
        <fullName evidence="1">Uncharacterized protein</fullName>
    </submittedName>
</protein>
<reference evidence="2" key="2">
    <citation type="submission" date="2015-01" db="EMBL/GenBank/DDBJ databases">
        <title>Evolutionary Origins and Diversification of the Mycorrhizal Mutualists.</title>
        <authorList>
            <consortium name="DOE Joint Genome Institute"/>
            <consortium name="Mycorrhizal Genomics Consortium"/>
            <person name="Kohler A."/>
            <person name="Kuo A."/>
            <person name="Nagy L.G."/>
            <person name="Floudas D."/>
            <person name="Copeland A."/>
            <person name="Barry K.W."/>
            <person name="Cichocki N."/>
            <person name="Veneault-Fourrey C."/>
            <person name="LaButti K."/>
            <person name="Lindquist E.A."/>
            <person name="Lipzen A."/>
            <person name="Lundell T."/>
            <person name="Morin E."/>
            <person name="Murat C."/>
            <person name="Riley R."/>
            <person name="Ohm R."/>
            <person name="Sun H."/>
            <person name="Tunlid A."/>
            <person name="Henrissat B."/>
            <person name="Grigoriev I.V."/>
            <person name="Hibbett D.S."/>
            <person name="Martin F."/>
        </authorList>
    </citation>
    <scope>NUCLEOTIDE SEQUENCE [LARGE SCALE GENOMIC DNA]</scope>
    <source>
        <strain evidence="2">h7</strain>
    </source>
</reference>
<name>A0A0C2YRA1_HEBCY</name>
<evidence type="ECO:0000313" key="1">
    <source>
        <dbReference type="EMBL" id="KIM43562.1"/>
    </source>
</evidence>
<proteinExistence type="predicted"/>
<dbReference type="AlphaFoldDB" id="A0A0C2YRA1"/>
<evidence type="ECO:0000313" key="2">
    <source>
        <dbReference type="Proteomes" id="UP000053424"/>
    </source>
</evidence>
<gene>
    <name evidence="1" type="ORF">M413DRAFT_383869</name>
</gene>
<reference evidence="1 2" key="1">
    <citation type="submission" date="2014-04" db="EMBL/GenBank/DDBJ databases">
        <authorList>
            <consortium name="DOE Joint Genome Institute"/>
            <person name="Kuo A."/>
            <person name="Gay G."/>
            <person name="Dore J."/>
            <person name="Kohler A."/>
            <person name="Nagy L.G."/>
            <person name="Floudas D."/>
            <person name="Copeland A."/>
            <person name="Barry K.W."/>
            <person name="Cichocki N."/>
            <person name="Veneault-Fourrey C."/>
            <person name="LaButti K."/>
            <person name="Lindquist E.A."/>
            <person name="Lipzen A."/>
            <person name="Lundell T."/>
            <person name="Morin E."/>
            <person name="Murat C."/>
            <person name="Sun H."/>
            <person name="Tunlid A."/>
            <person name="Henrissat B."/>
            <person name="Grigoriev I.V."/>
            <person name="Hibbett D.S."/>
            <person name="Martin F."/>
            <person name="Nordberg H.P."/>
            <person name="Cantor M.N."/>
            <person name="Hua S.X."/>
        </authorList>
    </citation>
    <scope>NUCLEOTIDE SEQUENCE [LARGE SCALE GENOMIC DNA]</scope>
    <source>
        <strain evidence="2">h7</strain>
    </source>
</reference>
<sequence>MLLLLIHLTDLVSSFILLLSPRRSSHELSTCGQSRARKRCTCRLAWSTDLASYLATIRDEAQLWECIYVYCTKCVLVLCDSYNKIYIIHDRTDLRVRLIT</sequence>
<keyword evidence="2" id="KW-1185">Reference proteome</keyword>
<accession>A0A0C2YRA1</accession>
<dbReference type="HOGENOM" id="CLU_2306500_0_0_1"/>
<dbReference type="EMBL" id="KN831775">
    <property type="protein sequence ID" value="KIM43562.1"/>
    <property type="molecule type" value="Genomic_DNA"/>
</dbReference>
<dbReference type="Proteomes" id="UP000053424">
    <property type="component" value="Unassembled WGS sequence"/>
</dbReference>